<comment type="subcellular location">
    <subcellularLocation>
        <location evidence="1">Membrane</location>
    </subcellularLocation>
</comment>
<dbReference type="GO" id="GO:0016020">
    <property type="term" value="C:membrane"/>
    <property type="evidence" value="ECO:0007669"/>
    <property type="project" value="UniProtKB-SubCell"/>
</dbReference>
<dbReference type="Pfam" id="PF04116">
    <property type="entry name" value="FA_hydroxylase"/>
    <property type="match status" value="1"/>
</dbReference>
<organism evidence="8 9">
    <name type="scientific">Penicillium brasilianum</name>
    <dbReference type="NCBI Taxonomy" id="104259"/>
    <lineage>
        <taxon>Eukaryota</taxon>
        <taxon>Fungi</taxon>
        <taxon>Dikarya</taxon>
        <taxon>Ascomycota</taxon>
        <taxon>Pezizomycotina</taxon>
        <taxon>Eurotiomycetes</taxon>
        <taxon>Eurotiomycetidae</taxon>
        <taxon>Eurotiales</taxon>
        <taxon>Aspergillaceae</taxon>
        <taxon>Penicillium</taxon>
    </lineage>
</organism>
<accession>A0A1S9RLR6</accession>
<dbReference type="InterPro" id="IPR006694">
    <property type="entry name" value="Fatty_acid_hydroxylase"/>
</dbReference>
<evidence type="ECO:0000256" key="2">
    <source>
        <dbReference type="ARBA" id="ARBA00022692"/>
    </source>
</evidence>
<evidence type="ECO:0000313" key="9">
    <source>
        <dbReference type="Proteomes" id="UP000190744"/>
    </source>
</evidence>
<feature type="transmembrane region" description="Helical" evidence="6">
    <location>
        <begin position="195"/>
        <end position="219"/>
    </location>
</feature>
<evidence type="ECO:0000256" key="5">
    <source>
        <dbReference type="SAM" id="MobiDB-lite"/>
    </source>
</evidence>
<dbReference type="Proteomes" id="UP000190744">
    <property type="component" value="Unassembled WGS sequence"/>
</dbReference>
<dbReference type="EMBL" id="LJBN01000140">
    <property type="protein sequence ID" value="OOQ86443.1"/>
    <property type="molecule type" value="Genomic_DNA"/>
</dbReference>
<evidence type="ECO:0000259" key="7">
    <source>
        <dbReference type="Pfam" id="PF04116"/>
    </source>
</evidence>
<protein>
    <submittedName>
        <fullName evidence="8">Putative sphinganine hydroxylase Sur2</fullName>
    </submittedName>
</protein>
<dbReference type="GO" id="GO:0008610">
    <property type="term" value="P:lipid biosynthetic process"/>
    <property type="evidence" value="ECO:0007669"/>
    <property type="project" value="InterPro"/>
</dbReference>
<evidence type="ECO:0000256" key="6">
    <source>
        <dbReference type="SAM" id="Phobius"/>
    </source>
</evidence>
<feature type="domain" description="Fatty acid hydroxylase" evidence="7">
    <location>
        <begin position="205"/>
        <end position="341"/>
    </location>
</feature>
<dbReference type="AlphaFoldDB" id="A0A1S9RLR6"/>
<proteinExistence type="predicted"/>
<dbReference type="InterPro" id="IPR050307">
    <property type="entry name" value="Sterol_Desaturase_Related"/>
</dbReference>
<keyword evidence="2 6" id="KW-0812">Transmembrane</keyword>
<evidence type="ECO:0000256" key="3">
    <source>
        <dbReference type="ARBA" id="ARBA00022989"/>
    </source>
</evidence>
<dbReference type="PANTHER" id="PTHR11863">
    <property type="entry name" value="STEROL DESATURASE"/>
    <property type="match status" value="1"/>
</dbReference>
<sequence>MAVNASVAFDLPPLPTYTLSVREPLLPPVPDNVVALILPIIAYWGLSMVYHFIDVNGYFEQYRLHTPAEVLKRNKVTRWEVVRDVILQQVIQTIAGYGMSYFDATETVGREEYDVAVWATRLRLLQRAIPPALGLVGVDAAGLAKSMSQSGHKMLAGALAGGSYPGVVQSLILESGAEVVAPAFARWELAVASFIYWYFVPALQFLLAVSIVDTWQYFLHRAMHLNRWLYVTFHSRHHRLYVPYAFGALYNHPVEGFLLDTAGTGIGFLVSGMTNRQAMWFFTCSTIKTVDDHCGYAFPWDPLQHFTSNNAAYHDIHHQSWGIKTNFSQPFFIFWDRLLNTQWKGEVKLRYERARESAQKQVDMDAAQAKAAAPAVPVIEQREHERVVVSPEGPATRTRLRRKTVDSLKGPSHAVPGSVLHN</sequence>
<evidence type="ECO:0000256" key="1">
    <source>
        <dbReference type="ARBA" id="ARBA00004370"/>
    </source>
</evidence>
<feature type="transmembrane region" description="Helical" evidence="6">
    <location>
        <begin position="33"/>
        <end position="53"/>
    </location>
</feature>
<name>A0A1S9RLR6_PENBI</name>
<dbReference type="GO" id="GO:0016491">
    <property type="term" value="F:oxidoreductase activity"/>
    <property type="evidence" value="ECO:0007669"/>
    <property type="project" value="InterPro"/>
</dbReference>
<feature type="region of interest" description="Disordered" evidence="5">
    <location>
        <begin position="385"/>
        <end position="422"/>
    </location>
</feature>
<dbReference type="GO" id="GO:0005506">
    <property type="term" value="F:iron ion binding"/>
    <property type="evidence" value="ECO:0007669"/>
    <property type="project" value="InterPro"/>
</dbReference>
<reference evidence="9" key="1">
    <citation type="submission" date="2015-09" db="EMBL/GenBank/DDBJ databases">
        <authorList>
            <person name="Fill T.P."/>
            <person name="Baretta J.F."/>
            <person name="de Almeida L.G."/>
            <person name="Rocha M."/>
            <person name="de Souza D.H."/>
            <person name="Malavazi I."/>
            <person name="Cerdeira L.T."/>
            <person name="Hong H."/>
            <person name="Samborskyy M."/>
            <person name="de Vasconcelos A.T."/>
            <person name="Leadlay P."/>
            <person name="Rodrigues-Filho E."/>
        </authorList>
    </citation>
    <scope>NUCLEOTIDE SEQUENCE [LARGE SCALE GENOMIC DNA]</scope>
    <source>
        <strain evidence="9">LaBioMMi 136</strain>
    </source>
</reference>
<keyword evidence="4 6" id="KW-0472">Membrane</keyword>
<gene>
    <name evidence="8" type="ORF">PEBR_21389</name>
</gene>
<keyword evidence="3 6" id="KW-1133">Transmembrane helix</keyword>
<comment type="caution">
    <text evidence="8">The sequence shown here is derived from an EMBL/GenBank/DDBJ whole genome shotgun (WGS) entry which is preliminary data.</text>
</comment>
<evidence type="ECO:0000256" key="4">
    <source>
        <dbReference type="ARBA" id="ARBA00023136"/>
    </source>
</evidence>
<evidence type="ECO:0000313" key="8">
    <source>
        <dbReference type="EMBL" id="OOQ86443.1"/>
    </source>
</evidence>